<dbReference type="Proteomes" id="UP000078550">
    <property type="component" value="Unassembled WGS sequence"/>
</dbReference>
<organism evidence="2 3">
    <name type="scientific">Plasmodium ovale wallikeri</name>
    <dbReference type="NCBI Taxonomy" id="864142"/>
    <lineage>
        <taxon>Eukaryota</taxon>
        <taxon>Sar</taxon>
        <taxon>Alveolata</taxon>
        <taxon>Apicomplexa</taxon>
        <taxon>Aconoidasida</taxon>
        <taxon>Haemosporida</taxon>
        <taxon>Plasmodiidae</taxon>
        <taxon>Plasmodium</taxon>
        <taxon>Plasmodium (Plasmodium)</taxon>
    </lineage>
</organism>
<feature type="transmembrane region" description="Helical" evidence="1">
    <location>
        <begin position="258"/>
        <end position="277"/>
    </location>
</feature>
<reference evidence="3" key="1">
    <citation type="submission" date="2016-05" db="EMBL/GenBank/DDBJ databases">
        <authorList>
            <person name="Naeem Raeece"/>
        </authorList>
    </citation>
    <scope>NUCLEOTIDE SEQUENCE [LARGE SCALE GENOMIC DNA]</scope>
</reference>
<dbReference type="AlphaFoldDB" id="A0A1A9ATB7"/>
<keyword evidence="1" id="KW-0812">Transmembrane</keyword>
<dbReference type="EMBL" id="FLRE01003484">
    <property type="protein sequence ID" value="SBT59518.1"/>
    <property type="molecule type" value="Genomic_DNA"/>
</dbReference>
<gene>
    <name evidence="2" type="ORF">POVWA2_097490</name>
</gene>
<accession>A0A1A9ATB7</accession>
<proteinExistence type="predicted"/>
<keyword evidence="1" id="KW-1133">Transmembrane helix</keyword>
<keyword evidence="1" id="KW-0472">Membrane</keyword>
<evidence type="ECO:0000313" key="2">
    <source>
        <dbReference type="EMBL" id="SBT59518.1"/>
    </source>
</evidence>
<name>A0A1A9ATB7_PLAOA</name>
<dbReference type="Pfam" id="PF05795">
    <property type="entry name" value="Plasmodium_Vir"/>
    <property type="match status" value="1"/>
</dbReference>
<evidence type="ECO:0000256" key="1">
    <source>
        <dbReference type="SAM" id="Phobius"/>
    </source>
</evidence>
<dbReference type="InterPro" id="IPR008780">
    <property type="entry name" value="Plasmodium_Vir"/>
</dbReference>
<sequence>MIPDNFIFVEGPSYKFNKELDSKIKNCSFCSVCDEKGKRISGEYGLKILCYYFTRNLGIIKDEYSASTTKKNKLCNDLIYWLHKNLKNNHSEMEKDYNEILTEFKEVWKSIISDPPISEDNLCGNTFKDISSFEKFENLKKISDYCENYEFIKAKLDNPNEPCAVYYKYLTNNSTMYTNRVSKCSEDGNNYCLNYNNCNTYDPKILLDKPKCKIAKESEDARSQMKEKEEEYTQCGPEYECVPKNYFDTSINYSDYRIVPLIVLSIWGTFLSLYFLYKLSPFRSWLNNHLYKKNIIKKKLHNEEFQELLESDSEDAHINFNNREYHITYNRE</sequence>
<protein>
    <submittedName>
        <fullName evidence="2">PIR Superfamily Protein</fullName>
    </submittedName>
</protein>
<evidence type="ECO:0000313" key="3">
    <source>
        <dbReference type="Proteomes" id="UP000078550"/>
    </source>
</evidence>